<evidence type="ECO:0000313" key="1">
    <source>
        <dbReference type="EMBL" id="JAH86030.1"/>
    </source>
</evidence>
<name>A0A0E9W8W5_ANGAN</name>
<reference evidence="1" key="2">
    <citation type="journal article" date="2015" name="Fish Shellfish Immunol.">
        <title>Early steps in the European eel (Anguilla anguilla)-Vibrio vulnificus interaction in the gills: Role of the RtxA13 toxin.</title>
        <authorList>
            <person name="Callol A."/>
            <person name="Pajuelo D."/>
            <person name="Ebbesson L."/>
            <person name="Teles M."/>
            <person name="MacKenzie S."/>
            <person name="Amaro C."/>
        </authorList>
    </citation>
    <scope>NUCLEOTIDE SEQUENCE</scope>
</reference>
<dbReference type="EMBL" id="GBXM01022547">
    <property type="protein sequence ID" value="JAH86030.1"/>
    <property type="molecule type" value="Transcribed_RNA"/>
</dbReference>
<proteinExistence type="predicted"/>
<organism evidence="1">
    <name type="scientific">Anguilla anguilla</name>
    <name type="common">European freshwater eel</name>
    <name type="synonym">Muraena anguilla</name>
    <dbReference type="NCBI Taxonomy" id="7936"/>
    <lineage>
        <taxon>Eukaryota</taxon>
        <taxon>Metazoa</taxon>
        <taxon>Chordata</taxon>
        <taxon>Craniata</taxon>
        <taxon>Vertebrata</taxon>
        <taxon>Euteleostomi</taxon>
        <taxon>Actinopterygii</taxon>
        <taxon>Neopterygii</taxon>
        <taxon>Teleostei</taxon>
        <taxon>Anguilliformes</taxon>
        <taxon>Anguillidae</taxon>
        <taxon>Anguilla</taxon>
    </lineage>
</organism>
<dbReference type="AlphaFoldDB" id="A0A0E9W8W5"/>
<protein>
    <submittedName>
        <fullName evidence="1">Uncharacterized protein</fullName>
    </submittedName>
</protein>
<reference evidence="1" key="1">
    <citation type="submission" date="2014-11" db="EMBL/GenBank/DDBJ databases">
        <authorList>
            <person name="Amaro Gonzalez C."/>
        </authorList>
    </citation>
    <scope>NUCLEOTIDE SEQUENCE</scope>
</reference>
<sequence>MAVLTPCLSLKQLGKIWI</sequence>
<accession>A0A0E9W8W5</accession>